<protein>
    <recommendedName>
        <fullName evidence="2">peptidylprolyl isomerase</fullName>
        <ecNumber evidence="2">5.2.1.8</ecNumber>
    </recommendedName>
</protein>
<dbReference type="PROSITE" id="PS51257">
    <property type="entry name" value="PROKAR_LIPOPROTEIN"/>
    <property type="match status" value="1"/>
</dbReference>
<accession>A0ABV1I478</accession>
<dbReference type="EC" id="5.2.1.8" evidence="2"/>
<keyword evidence="5 6" id="KW-0413">Isomerase</keyword>
<dbReference type="GO" id="GO:0003755">
    <property type="term" value="F:peptidyl-prolyl cis-trans isomerase activity"/>
    <property type="evidence" value="ECO:0007669"/>
    <property type="project" value="UniProtKB-EC"/>
</dbReference>
<dbReference type="Gene3D" id="3.10.50.40">
    <property type="match status" value="1"/>
</dbReference>
<evidence type="ECO:0000259" key="8">
    <source>
        <dbReference type="PROSITE" id="PS50198"/>
    </source>
</evidence>
<evidence type="ECO:0000256" key="2">
    <source>
        <dbReference type="ARBA" id="ARBA00013194"/>
    </source>
</evidence>
<dbReference type="EMBL" id="JBBMFC010000016">
    <property type="protein sequence ID" value="MEQ2579175.1"/>
    <property type="molecule type" value="Genomic_DNA"/>
</dbReference>
<evidence type="ECO:0000256" key="3">
    <source>
        <dbReference type="ARBA" id="ARBA00022729"/>
    </source>
</evidence>
<evidence type="ECO:0000256" key="6">
    <source>
        <dbReference type="PROSITE-ProRule" id="PRU00278"/>
    </source>
</evidence>
<keyword evidence="7" id="KW-1133">Transmembrane helix</keyword>
<keyword evidence="7" id="KW-0812">Transmembrane</keyword>
<sequence>MQNRGRRTGRRTVAAMAAAGLIMAISVGLLTGCSDTKIVVTTGLASNELFRIGSETCKLSEALVYLCNEKNQYENVYGIEMWDHNVGDMTLEEYLKNQVVSQLSQVKSMVLLADEREIALTDSEKQKVAEAAKEYFTSLSEEEVSALKVSQEEIQTMYEDYCLADKAYEQITGDEAVEISDDEARIIQIQQIFVPEENQAKELKNKLDNGEDFESLAANYSKASQTTITIARGDKDQTYEEVAFNLGNDEISDVFADNNGYYILKCLNTYMESESEANKEKVARQRKTERFHAIYSDLMEDTISEFQQRMWDNIKFTDYDTVTTSNFFEVYQEYFE</sequence>
<name>A0ABV1I478_9FIRM</name>
<dbReference type="PANTHER" id="PTHR47245:SF1">
    <property type="entry name" value="FOLDASE PROTEIN PRSA"/>
    <property type="match status" value="1"/>
</dbReference>
<evidence type="ECO:0000256" key="1">
    <source>
        <dbReference type="ARBA" id="ARBA00000971"/>
    </source>
</evidence>
<dbReference type="InterPro" id="IPR050245">
    <property type="entry name" value="PrsA_foldase"/>
</dbReference>
<evidence type="ECO:0000313" key="9">
    <source>
        <dbReference type="EMBL" id="MEQ2579175.1"/>
    </source>
</evidence>
<feature type="domain" description="PpiC" evidence="8">
    <location>
        <begin position="184"/>
        <end position="268"/>
    </location>
</feature>
<keyword evidence="3" id="KW-0732">Signal</keyword>
<evidence type="ECO:0000256" key="4">
    <source>
        <dbReference type="ARBA" id="ARBA00023110"/>
    </source>
</evidence>
<organism evidence="9 10">
    <name type="scientific">Hominiventricola aquisgranensis</name>
    <dbReference type="NCBI Taxonomy" id="3133164"/>
    <lineage>
        <taxon>Bacteria</taxon>
        <taxon>Bacillati</taxon>
        <taxon>Bacillota</taxon>
        <taxon>Clostridia</taxon>
        <taxon>Lachnospirales</taxon>
        <taxon>Lachnospiraceae</taxon>
        <taxon>Hominiventricola</taxon>
    </lineage>
</organism>
<comment type="caution">
    <text evidence="9">The sequence shown here is derived from an EMBL/GenBank/DDBJ whole genome shotgun (WGS) entry which is preliminary data.</text>
</comment>
<gene>
    <name evidence="9" type="ORF">WMO62_10110</name>
</gene>
<evidence type="ECO:0000313" key="10">
    <source>
        <dbReference type="Proteomes" id="UP001470288"/>
    </source>
</evidence>
<dbReference type="PANTHER" id="PTHR47245">
    <property type="entry name" value="PEPTIDYLPROLYL ISOMERASE"/>
    <property type="match status" value="1"/>
</dbReference>
<evidence type="ECO:0000256" key="7">
    <source>
        <dbReference type="SAM" id="Phobius"/>
    </source>
</evidence>
<dbReference type="SUPFAM" id="SSF54534">
    <property type="entry name" value="FKBP-like"/>
    <property type="match status" value="1"/>
</dbReference>
<keyword evidence="7" id="KW-0472">Membrane</keyword>
<comment type="catalytic activity">
    <reaction evidence="1">
        <text>[protein]-peptidylproline (omega=180) = [protein]-peptidylproline (omega=0)</text>
        <dbReference type="Rhea" id="RHEA:16237"/>
        <dbReference type="Rhea" id="RHEA-COMP:10747"/>
        <dbReference type="Rhea" id="RHEA-COMP:10748"/>
        <dbReference type="ChEBI" id="CHEBI:83833"/>
        <dbReference type="ChEBI" id="CHEBI:83834"/>
        <dbReference type="EC" id="5.2.1.8"/>
    </reaction>
</comment>
<keyword evidence="10" id="KW-1185">Reference proteome</keyword>
<feature type="transmembrane region" description="Helical" evidence="7">
    <location>
        <begin position="12"/>
        <end position="32"/>
    </location>
</feature>
<dbReference type="Proteomes" id="UP001470288">
    <property type="component" value="Unassembled WGS sequence"/>
</dbReference>
<evidence type="ECO:0000256" key="5">
    <source>
        <dbReference type="ARBA" id="ARBA00023235"/>
    </source>
</evidence>
<dbReference type="RefSeq" id="WP_349144577.1">
    <property type="nucleotide sequence ID" value="NZ_JBBMFC010000016.1"/>
</dbReference>
<dbReference type="Pfam" id="PF00639">
    <property type="entry name" value="Rotamase"/>
    <property type="match status" value="1"/>
</dbReference>
<dbReference type="InterPro" id="IPR000297">
    <property type="entry name" value="PPIase_PpiC"/>
</dbReference>
<dbReference type="PROSITE" id="PS50198">
    <property type="entry name" value="PPIC_PPIASE_2"/>
    <property type="match status" value="1"/>
</dbReference>
<reference evidence="9 10" key="1">
    <citation type="submission" date="2024-03" db="EMBL/GenBank/DDBJ databases">
        <title>Human intestinal bacterial collection.</title>
        <authorList>
            <person name="Pauvert C."/>
            <person name="Hitch T.C.A."/>
            <person name="Clavel T."/>
        </authorList>
    </citation>
    <scope>NUCLEOTIDE SEQUENCE [LARGE SCALE GENOMIC DNA]</scope>
    <source>
        <strain evidence="9 10">CLA-AA-H78B</strain>
    </source>
</reference>
<keyword evidence="4 6" id="KW-0697">Rotamase</keyword>
<dbReference type="InterPro" id="IPR046357">
    <property type="entry name" value="PPIase_dom_sf"/>
</dbReference>
<proteinExistence type="predicted"/>